<dbReference type="SUPFAM" id="SSF52317">
    <property type="entry name" value="Class I glutamine amidotransferase-like"/>
    <property type="match status" value="1"/>
</dbReference>
<sequence>MPIIIPENLPAAKILSQEHVFIMDKARAIHQDIRPLKIAIVNLMPTKIITDAQFLRLIANTPLQVEIIFIKTQSHKSKNTPKEYLQNFYTTFSQIKNQKFDGMIITGAPVEKLEFKEVDYWEELKEIMDYAKDNVTSTMFVCWGAQAGLYHYYKIPKYPLDNKIFGVFKHKITTKKVNLLRGFDDEFYMPNSRYTEVKREDIEKIEELEILAQSDQSGVGIVANKDGSQIFVMGHLEYDLDTLEKEYLRDLKKNLPIQIPVNYYKDNDPNNKPIVRWKAHANILYANWLNYYVYQETPYDLYKIRKH</sequence>
<feature type="active site" description="Proton acceptor" evidence="8">
    <location>
        <position position="235"/>
    </location>
</feature>
<dbReference type="HAMAP" id="MF_00295">
    <property type="entry name" value="MetA_acyltransf"/>
    <property type="match status" value="1"/>
</dbReference>
<evidence type="ECO:0000256" key="7">
    <source>
        <dbReference type="ARBA" id="ARBA00049043"/>
    </source>
</evidence>
<dbReference type="InterPro" id="IPR005697">
    <property type="entry name" value="HST_MetA"/>
</dbReference>
<dbReference type="InterPro" id="IPR029062">
    <property type="entry name" value="Class_I_gatase-like"/>
</dbReference>
<dbReference type="AlphaFoldDB" id="A0A1T4LJ07"/>
<reference evidence="10 11" key="1">
    <citation type="submission" date="2017-02" db="EMBL/GenBank/DDBJ databases">
        <authorList>
            <person name="Peterson S.W."/>
        </authorList>
    </citation>
    <scope>NUCLEOTIDE SEQUENCE [LARGE SCALE GENOMIC DNA]</scope>
    <source>
        <strain evidence="10 11">DSM 15102</strain>
    </source>
</reference>
<comment type="similarity">
    <text evidence="8">Belongs to the MetA family.</text>
</comment>
<dbReference type="GO" id="GO:0008899">
    <property type="term" value="F:homoserine O-succinyltransferase activity"/>
    <property type="evidence" value="ECO:0007669"/>
    <property type="project" value="UniProtKB-UniRule"/>
</dbReference>
<evidence type="ECO:0000313" key="10">
    <source>
        <dbReference type="EMBL" id="SJZ54713.1"/>
    </source>
</evidence>
<dbReference type="InterPro" id="IPR033752">
    <property type="entry name" value="MetA_family"/>
</dbReference>
<dbReference type="GO" id="GO:0019281">
    <property type="term" value="P:L-methionine biosynthetic process from homoserine via O-succinyl-L-homoserine and cystathionine"/>
    <property type="evidence" value="ECO:0007669"/>
    <property type="project" value="InterPro"/>
</dbReference>
<evidence type="ECO:0000256" key="8">
    <source>
        <dbReference type="HAMAP-Rule" id="MF_00295"/>
    </source>
</evidence>
<dbReference type="OrthoDB" id="9772423at2"/>
<dbReference type="PANTHER" id="PTHR20919">
    <property type="entry name" value="HOMOSERINE O-SUCCINYLTRANSFERASE"/>
    <property type="match status" value="1"/>
</dbReference>
<comment type="subcellular location">
    <subcellularLocation>
        <location evidence="1 8">Cytoplasm</location>
    </subcellularLocation>
</comment>
<evidence type="ECO:0000256" key="9">
    <source>
        <dbReference type="PIRSR" id="PIRSR000450-1"/>
    </source>
</evidence>
<evidence type="ECO:0000256" key="2">
    <source>
        <dbReference type="ARBA" id="ARBA00022490"/>
    </source>
</evidence>
<dbReference type="Gene3D" id="3.40.50.880">
    <property type="match status" value="1"/>
</dbReference>
<feature type="site" description="Important for substrate specificity" evidence="8">
    <location>
        <position position="192"/>
    </location>
</feature>
<dbReference type="RefSeq" id="WP_087678452.1">
    <property type="nucleotide sequence ID" value="NZ_FUWV01000004.1"/>
</dbReference>
<evidence type="ECO:0000256" key="3">
    <source>
        <dbReference type="ARBA" id="ARBA00022605"/>
    </source>
</evidence>
<comment type="caution">
    <text evidence="8">Lacks conserved residue(s) required for the propagation of feature annotation.</text>
</comment>
<dbReference type="PIRSF" id="PIRSF000450">
    <property type="entry name" value="H_ser_succinyltr"/>
    <property type="match status" value="1"/>
</dbReference>
<keyword evidence="11" id="KW-1185">Reference proteome</keyword>
<gene>
    <name evidence="8" type="primary">metAA</name>
    <name evidence="10" type="ORF">SAMN02745973_00993</name>
</gene>
<dbReference type="CDD" id="cd03131">
    <property type="entry name" value="GATase1_HTS"/>
    <property type="match status" value="1"/>
</dbReference>
<protein>
    <recommendedName>
        <fullName evidence="8">Homoserine O-acetyltransferase</fullName>
        <shortName evidence="8">HAT</shortName>
        <ecNumber evidence="8">2.3.1.31</ecNumber>
    </recommendedName>
    <alternativeName>
        <fullName evidence="8">Homoserine transacetylase</fullName>
        <shortName evidence="8">HTA</shortName>
    </alternativeName>
</protein>
<evidence type="ECO:0000256" key="6">
    <source>
        <dbReference type="ARBA" id="ARBA00023315"/>
    </source>
</evidence>
<comment type="pathway">
    <text evidence="8">Amino-acid biosynthesis; L-methionine biosynthesis via de novo pathway; O-acetyl-L-homoserine from L-homoserine: step 1/1.</text>
</comment>
<dbReference type="NCBIfam" id="TIGR01001">
    <property type="entry name" value="metA"/>
    <property type="match status" value="1"/>
</dbReference>
<feature type="binding site" evidence="8">
    <location>
        <position position="192"/>
    </location>
    <ligand>
        <name>substrate</name>
    </ligand>
</feature>
<dbReference type="FunFam" id="3.40.50.880:FF:000004">
    <property type="entry name" value="Homoserine O-succinyltransferase"/>
    <property type="match status" value="1"/>
</dbReference>
<proteinExistence type="inferred from homology"/>
<dbReference type="UniPathway" id="UPA00051">
    <property type="reaction ID" value="UER00074"/>
</dbReference>
<keyword evidence="3 8" id="KW-0028">Amino-acid biosynthesis</keyword>
<keyword evidence="6 8" id="KW-0012">Acyltransferase</keyword>
<organism evidence="10 11">
    <name type="scientific">Garciella nitratireducens DSM 15102</name>
    <dbReference type="NCBI Taxonomy" id="1121911"/>
    <lineage>
        <taxon>Bacteria</taxon>
        <taxon>Bacillati</taxon>
        <taxon>Bacillota</taxon>
        <taxon>Clostridia</taxon>
        <taxon>Eubacteriales</taxon>
        <taxon>Eubacteriaceae</taxon>
        <taxon>Garciella</taxon>
    </lineage>
</organism>
<dbReference type="GO" id="GO:0004414">
    <property type="term" value="F:homoserine O-acetyltransferase activity"/>
    <property type="evidence" value="ECO:0007669"/>
    <property type="project" value="UniProtKB-EC"/>
</dbReference>
<keyword evidence="5 8" id="KW-0486">Methionine biosynthesis</keyword>
<keyword evidence="4 8" id="KW-0808">Transferase</keyword>
<evidence type="ECO:0000256" key="1">
    <source>
        <dbReference type="ARBA" id="ARBA00004496"/>
    </source>
</evidence>
<dbReference type="Proteomes" id="UP000196365">
    <property type="component" value="Unassembled WGS sequence"/>
</dbReference>
<name>A0A1T4LJ07_9FIRM</name>
<dbReference type="PANTHER" id="PTHR20919:SF0">
    <property type="entry name" value="HOMOSERINE O-SUCCINYLTRANSFERASE"/>
    <property type="match status" value="1"/>
</dbReference>
<dbReference type="GO" id="GO:0005737">
    <property type="term" value="C:cytoplasm"/>
    <property type="evidence" value="ECO:0007669"/>
    <property type="project" value="UniProtKB-SubCell"/>
</dbReference>
<feature type="site" description="Important for acyl-CoA specificity" evidence="8">
    <location>
        <position position="111"/>
    </location>
</feature>
<evidence type="ECO:0000256" key="4">
    <source>
        <dbReference type="ARBA" id="ARBA00022679"/>
    </source>
</evidence>
<comment type="catalytic activity">
    <reaction evidence="7 8">
        <text>L-homoserine + acetyl-CoA = O-acetyl-L-homoserine + CoA</text>
        <dbReference type="Rhea" id="RHEA:13701"/>
        <dbReference type="ChEBI" id="CHEBI:57287"/>
        <dbReference type="ChEBI" id="CHEBI:57288"/>
        <dbReference type="ChEBI" id="CHEBI:57476"/>
        <dbReference type="ChEBI" id="CHEBI:57716"/>
        <dbReference type="EC" id="2.3.1.31"/>
    </reaction>
</comment>
<evidence type="ECO:0000313" key="11">
    <source>
        <dbReference type="Proteomes" id="UP000196365"/>
    </source>
</evidence>
<dbReference type="EMBL" id="FUWV01000004">
    <property type="protein sequence ID" value="SJZ54713.1"/>
    <property type="molecule type" value="Genomic_DNA"/>
</dbReference>
<accession>A0A1T4LJ07</accession>
<comment type="function">
    <text evidence="8">Transfers an acetyl group from acetyl-CoA to L-homoserine, forming acetyl-L-homoserine.</text>
</comment>
<feature type="binding site" evidence="8">
    <location>
        <position position="249"/>
    </location>
    <ligand>
        <name>substrate</name>
    </ligand>
</feature>
<keyword evidence="2 8" id="KW-0963">Cytoplasm</keyword>
<dbReference type="Pfam" id="PF04204">
    <property type="entry name" value="HTS"/>
    <property type="match status" value="1"/>
</dbReference>
<evidence type="ECO:0000256" key="5">
    <source>
        <dbReference type="ARBA" id="ARBA00023167"/>
    </source>
</evidence>
<dbReference type="EC" id="2.3.1.31" evidence="8"/>
<feature type="active site" description="Acyl-thioester intermediate" evidence="8 9">
    <location>
        <position position="142"/>
    </location>
</feature>
<feature type="binding site" evidence="8">
    <location>
        <position position="163"/>
    </location>
    <ligand>
        <name>substrate</name>
    </ligand>
</feature>
<feature type="active site" evidence="8">
    <location>
        <position position="237"/>
    </location>
</feature>